<feature type="transmembrane region" description="Helical" evidence="1">
    <location>
        <begin position="69"/>
        <end position="90"/>
    </location>
</feature>
<feature type="transmembrane region" description="Helical" evidence="1">
    <location>
        <begin position="40"/>
        <end position="62"/>
    </location>
</feature>
<dbReference type="EMBL" id="PTJC01000005">
    <property type="protein sequence ID" value="PPK87852.1"/>
    <property type="molecule type" value="Genomic_DNA"/>
</dbReference>
<protein>
    <recommendedName>
        <fullName evidence="4">DoxX-like protein</fullName>
    </recommendedName>
</protein>
<accession>A0A2S6I8P7</accession>
<gene>
    <name evidence="2" type="ORF">CLV84_0805</name>
</gene>
<keyword evidence="1" id="KW-1133">Transmembrane helix</keyword>
<dbReference type="RefSeq" id="WP_104418432.1">
    <property type="nucleotide sequence ID" value="NZ_PTJC01000005.1"/>
</dbReference>
<feature type="transmembrane region" description="Helical" evidence="1">
    <location>
        <begin position="96"/>
        <end position="114"/>
    </location>
</feature>
<evidence type="ECO:0008006" key="4">
    <source>
        <dbReference type="Google" id="ProtNLM"/>
    </source>
</evidence>
<keyword evidence="3" id="KW-1185">Reference proteome</keyword>
<comment type="caution">
    <text evidence="2">The sequence shown here is derived from an EMBL/GenBank/DDBJ whole genome shotgun (WGS) entry which is preliminary data.</text>
</comment>
<keyword evidence="1" id="KW-0812">Transmembrane</keyword>
<feature type="transmembrane region" description="Helical" evidence="1">
    <location>
        <begin position="123"/>
        <end position="142"/>
    </location>
</feature>
<dbReference type="OrthoDB" id="1178917at2"/>
<sequence>MLSRKVVATVFIVIALGLGGVFFAATTYPVGLSGYFQPEYYTQFGPLAICVELLLAGGYLYFGHRKANFTLALFGFTVVAEVFFNLIGLSPTTIPLYARLILLACSAVSLRLAFTNAYRLGRISALGAMGSFILGNLVELFFNDLFV</sequence>
<evidence type="ECO:0000256" key="1">
    <source>
        <dbReference type="SAM" id="Phobius"/>
    </source>
</evidence>
<name>A0A2S6I8P7_9BACT</name>
<organism evidence="2 3">
    <name type="scientific">Neolewinella xylanilytica</name>
    <dbReference type="NCBI Taxonomy" id="1514080"/>
    <lineage>
        <taxon>Bacteria</taxon>
        <taxon>Pseudomonadati</taxon>
        <taxon>Bacteroidota</taxon>
        <taxon>Saprospiria</taxon>
        <taxon>Saprospirales</taxon>
        <taxon>Lewinellaceae</taxon>
        <taxon>Neolewinella</taxon>
    </lineage>
</organism>
<dbReference type="Proteomes" id="UP000237662">
    <property type="component" value="Unassembled WGS sequence"/>
</dbReference>
<evidence type="ECO:0000313" key="2">
    <source>
        <dbReference type="EMBL" id="PPK87852.1"/>
    </source>
</evidence>
<proteinExistence type="predicted"/>
<dbReference type="AlphaFoldDB" id="A0A2S6I8P7"/>
<reference evidence="2 3" key="1">
    <citation type="submission" date="2018-02" db="EMBL/GenBank/DDBJ databases">
        <title>Genomic Encyclopedia of Archaeal and Bacterial Type Strains, Phase II (KMG-II): from individual species to whole genera.</title>
        <authorList>
            <person name="Goeker M."/>
        </authorList>
    </citation>
    <scope>NUCLEOTIDE SEQUENCE [LARGE SCALE GENOMIC DNA]</scope>
    <source>
        <strain evidence="2 3">DSM 29526</strain>
    </source>
</reference>
<evidence type="ECO:0000313" key="3">
    <source>
        <dbReference type="Proteomes" id="UP000237662"/>
    </source>
</evidence>
<keyword evidence="1" id="KW-0472">Membrane</keyword>